<evidence type="ECO:0000259" key="1">
    <source>
        <dbReference type="Pfam" id="PF14021"/>
    </source>
</evidence>
<dbReference type="InterPro" id="IPR025331">
    <property type="entry name" value="TNT"/>
</dbReference>
<evidence type="ECO:0008006" key="5">
    <source>
        <dbReference type="Google" id="ProtNLM"/>
    </source>
</evidence>
<dbReference type="STRING" id="1027371.GOALK_061_00030"/>
<evidence type="ECO:0000313" key="3">
    <source>
        <dbReference type="EMBL" id="GAA12947.1"/>
    </source>
</evidence>
<sequence length="479" mass="50398">MAGQDGAGRSFAAYYDKTVNGEQSLLAGIALMGNACAKMAELLDASALNHANVNSAIGLCTPASPTGSLKKLDKIPTLSVGSSFGGPGEPSNWEKLKEFIEGEIFPDGDPGKLEKAGEAWTRAATSLRKQQNAVQSAIKPIAGERSAEVVPAQDQASLIDQHLGGIAESCDATAKLCNQFAQEVRETRDKIADLVRELTCELLVAAAVGVALMLVTSGLSSLLATAAGVAKATQTGARIAGVIRAMMTAVGPVLRPVAYVLDPVGAAAGDLGALMGSRAAMFGMNMSKGSVRAAELAAALERIPDWAHDELKRAVDPDFLRKSLEAGGVPKNVIDDAIANNPYRNLTPEQILDRYWVDGKGWAYPPNNGFKGDFHVSDNIPEGTRLDRIGSSDGGFMGRDGDSYGARALSPGKTGAYHEWVGTGKPLPDAWEVRHGEVGQAFGHPGGGEQWVVIDKRTNKEVSITDLEEAGVIRDPKKK</sequence>
<dbReference type="EMBL" id="BACI01000061">
    <property type="protein sequence ID" value="GAA12947.1"/>
    <property type="molecule type" value="Genomic_DNA"/>
</dbReference>
<organism evidence="3 4">
    <name type="scientific">Gordonia alkanivorans NBRC 16433</name>
    <dbReference type="NCBI Taxonomy" id="1027371"/>
    <lineage>
        <taxon>Bacteria</taxon>
        <taxon>Bacillati</taxon>
        <taxon>Actinomycetota</taxon>
        <taxon>Actinomycetes</taxon>
        <taxon>Mycobacteriales</taxon>
        <taxon>Gordoniaceae</taxon>
        <taxon>Gordonia</taxon>
    </lineage>
</organism>
<feature type="domain" description="TNT" evidence="1">
    <location>
        <begin position="380"/>
        <end position="474"/>
    </location>
</feature>
<dbReference type="Pfam" id="PF25547">
    <property type="entry name" value="WXG100_2"/>
    <property type="match status" value="1"/>
</dbReference>
<evidence type="ECO:0000313" key="4">
    <source>
        <dbReference type="Proteomes" id="UP000003558"/>
    </source>
</evidence>
<dbReference type="Proteomes" id="UP000003558">
    <property type="component" value="Unassembled WGS sequence"/>
</dbReference>
<proteinExistence type="predicted"/>
<gene>
    <name evidence="3" type="ORF">GOALK_061_00030</name>
</gene>
<protein>
    <recommendedName>
        <fullName evidence="5">DUF4237 domain-containing protein</fullName>
    </recommendedName>
</protein>
<comment type="caution">
    <text evidence="3">The sequence shown here is derived from an EMBL/GenBank/DDBJ whole genome shotgun (WGS) entry which is preliminary data.</text>
</comment>
<dbReference type="Pfam" id="PF14021">
    <property type="entry name" value="TNT"/>
    <property type="match status" value="1"/>
</dbReference>
<feature type="domain" description="Outer membrane channel protein CpnT-like N-terminal" evidence="2">
    <location>
        <begin position="93"/>
        <end position="223"/>
    </location>
</feature>
<dbReference type="InterPro" id="IPR057746">
    <property type="entry name" value="CpnT-like_N"/>
</dbReference>
<dbReference type="AlphaFoldDB" id="F9VWF8"/>
<evidence type="ECO:0000259" key="2">
    <source>
        <dbReference type="Pfam" id="PF25547"/>
    </source>
</evidence>
<reference evidence="3 4" key="1">
    <citation type="submission" date="2011-05" db="EMBL/GenBank/DDBJ databases">
        <title>Whole genome shotgun sequence of Gordonia alkanivorans NBRC 16433.</title>
        <authorList>
            <person name="Hosoyama A."/>
            <person name="Nakamura S."/>
            <person name="Takarada H."/>
            <person name="Tsuchikane K."/>
            <person name="Yamazaki S."/>
            <person name="Fujita N."/>
        </authorList>
    </citation>
    <scope>NUCLEOTIDE SEQUENCE [LARGE SCALE GENOMIC DNA]</scope>
    <source>
        <strain evidence="3 4">NBRC 16433</strain>
    </source>
</reference>
<name>F9VWF8_9ACTN</name>
<accession>F9VWF8</accession>
<dbReference type="GO" id="GO:0050135">
    <property type="term" value="F:NADP+ nucleosidase activity"/>
    <property type="evidence" value="ECO:0007669"/>
    <property type="project" value="InterPro"/>
</dbReference>